<proteinExistence type="predicted"/>
<keyword evidence="3" id="KW-1185">Reference proteome</keyword>
<feature type="transmembrane region" description="Helical" evidence="1">
    <location>
        <begin position="362"/>
        <end position="379"/>
    </location>
</feature>
<feature type="transmembrane region" description="Helical" evidence="1">
    <location>
        <begin position="15"/>
        <end position="32"/>
    </location>
</feature>
<dbReference type="SUPFAM" id="SSF82866">
    <property type="entry name" value="Multidrug efflux transporter AcrB transmembrane domain"/>
    <property type="match status" value="2"/>
</dbReference>
<dbReference type="InterPro" id="IPR001036">
    <property type="entry name" value="Acrflvin-R"/>
</dbReference>
<feature type="transmembrane region" description="Helical" evidence="1">
    <location>
        <begin position="885"/>
        <end position="905"/>
    </location>
</feature>
<dbReference type="InterPro" id="IPR027463">
    <property type="entry name" value="AcrB_DN_DC_subdom"/>
</dbReference>
<name>A0A4R1R310_HYDET</name>
<feature type="transmembrane region" description="Helical" evidence="1">
    <location>
        <begin position="960"/>
        <end position="980"/>
    </location>
</feature>
<dbReference type="Gene3D" id="3.30.70.1440">
    <property type="entry name" value="Multidrug efflux transporter AcrB pore domain"/>
    <property type="match status" value="1"/>
</dbReference>
<dbReference type="AlphaFoldDB" id="A0A4R1R310"/>
<dbReference type="SUPFAM" id="SSF82693">
    <property type="entry name" value="Multidrug efflux transporter AcrB pore domain, PN1, PN2, PC1 and PC2 subdomains"/>
    <property type="match status" value="3"/>
</dbReference>
<feature type="transmembrane region" description="Helical" evidence="1">
    <location>
        <begin position="986"/>
        <end position="1009"/>
    </location>
</feature>
<feature type="transmembrane region" description="Helical" evidence="1">
    <location>
        <begin position="858"/>
        <end position="878"/>
    </location>
</feature>
<dbReference type="SUPFAM" id="SSF82714">
    <property type="entry name" value="Multidrug efflux transporter AcrB TolC docking domain, DN and DC subdomains"/>
    <property type="match status" value="2"/>
</dbReference>
<evidence type="ECO:0000313" key="3">
    <source>
        <dbReference type="Proteomes" id="UP000295008"/>
    </source>
</evidence>
<feature type="transmembrane region" description="Helical" evidence="1">
    <location>
        <begin position="461"/>
        <end position="487"/>
    </location>
</feature>
<dbReference type="Pfam" id="PF00873">
    <property type="entry name" value="ACR_tran"/>
    <property type="match status" value="1"/>
</dbReference>
<dbReference type="EMBL" id="SLUN01000037">
    <property type="protein sequence ID" value="TCL59775.1"/>
    <property type="molecule type" value="Genomic_DNA"/>
</dbReference>
<dbReference type="GO" id="GO:0005886">
    <property type="term" value="C:plasma membrane"/>
    <property type="evidence" value="ECO:0007669"/>
    <property type="project" value="TreeGrafter"/>
</dbReference>
<dbReference type="Gene3D" id="3.30.70.1430">
    <property type="entry name" value="Multidrug efflux transporter AcrB pore domain"/>
    <property type="match status" value="2"/>
</dbReference>
<protein>
    <submittedName>
        <fullName evidence="2">Multidrug efflux pump subunit AcrB</fullName>
    </submittedName>
</protein>
<dbReference type="GO" id="GO:0042910">
    <property type="term" value="F:xenobiotic transmembrane transporter activity"/>
    <property type="evidence" value="ECO:0007669"/>
    <property type="project" value="TreeGrafter"/>
</dbReference>
<keyword evidence="1" id="KW-0812">Transmembrane</keyword>
<comment type="caution">
    <text evidence="2">The sequence shown here is derived from an EMBL/GenBank/DDBJ whole genome shotgun (WGS) entry which is preliminary data.</text>
</comment>
<feature type="transmembrane region" description="Helical" evidence="1">
    <location>
        <begin position="337"/>
        <end position="356"/>
    </location>
</feature>
<keyword evidence="1" id="KW-0472">Membrane</keyword>
<gene>
    <name evidence="2" type="ORF">EDC14_103712</name>
</gene>
<dbReference type="Gene3D" id="3.30.70.1320">
    <property type="entry name" value="Multidrug efflux transporter AcrB pore domain like"/>
    <property type="match status" value="1"/>
</dbReference>
<dbReference type="RefSeq" id="WP_132016436.1">
    <property type="nucleotide sequence ID" value="NZ_SLUN01000037.1"/>
</dbReference>
<dbReference type="PRINTS" id="PR00702">
    <property type="entry name" value="ACRIFLAVINRP"/>
</dbReference>
<dbReference type="Gene3D" id="1.20.1640.10">
    <property type="entry name" value="Multidrug efflux transporter AcrB transmembrane domain"/>
    <property type="match status" value="2"/>
</dbReference>
<sequence>MNRFNLTEWTLDHKPLVSFFIILIFAMGVFSYQGMGRMEDPDFTIRQMIVAVAWPGASARQIEEQVTDKIEQKLQDTPGLDYLKSYSRPGQSVIYVVLKDTVVEKDVRPTWLEVRNMVNDIKANLPAGTAGPFFNDRFDDVFGSIYAITSDGYTYEEMREQAERIRRMLLGVKDVKKVQLLGVQPEKIYIEMESSKLAQLGIDPNYIMGMIQTQNAMTPSGMIETRSDNVYLRISGMFEDIADIRNLPIRAAGGTFRLSEIATVNRSYADPPEPEMFYNGRPVIGIALSMAKGGNILTMGRNLSQTVVGIKKDLPAGMELLQVADQPKVVKESINEFVETLLLAVVIVLLVCFLSLGLRTGIVVALGIPLVIAGVFFAMKTAGIDLHKISLGALIIALGLLVDDAIIVVESMIVKLEQGWDRTKAACFAYTSTAYPRLTGALITCAGFIPIGFSLGSASEFIGSIFTVVTMALVISWVVAGTATPLLGYRLINIKPAAAGKNHDLYDTPFYRSFKRMLSWCLNHRKFVLGLTVAGFIGSVFIMSLLKQEFFPASTRPELIVDLKLPEGASLKATEAVAKRFAKSLHGDPNVINYTAYVGQGAPRFLLTADPVLPSSDVAQFVIMTKGTEARNTLSERLNRVLKEQFPEVRGHLRVLQLGPPDPYPVTLRVTGYAHDKVREIVARACAIMSANPKLRDINLDWNEKSKTMRLEIDQDKARLLGVNSQGLAITLQSQLSGIPVTEFRENDKTVSIVFRMDIRDRNNLSQVKDLNVPLGDGRFVPLDQIAKIRYDAEDGLIWRRNLKPTITIQADTVPGVSGVDASKEAYAALQELRRSLPPGYSIEVGGMVERMNQAIDYLMQPVPLMIVAITLLLMVQLQSIPKMILTLLTAPLGLIGASLALLLTGRPVGFVVYMGILALAGIIIRNTVILIDQIEQQLRQGESVWNAIVTATILRFRPIMLTAVAAILGMIPLATSALWGPMAIAIAGGLLMATVLTLLVFPTMYAAWYRVKPGREAGYSQTLKL</sequence>
<feature type="transmembrane region" description="Helical" evidence="1">
    <location>
        <begin position="391"/>
        <end position="414"/>
    </location>
</feature>
<dbReference type="Proteomes" id="UP000295008">
    <property type="component" value="Unassembled WGS sequence"/>
</dbReference>
<feature type="transmembrane region" description="Helical" evidence="1">
    <location>
        <begin position="911"/>
        <end position="932"/>
    </location>
</feature>
<evidence type="ECO:0000313" key="2">
    <source>
        <dbReference type="EMBL" id="TCL59775.1"/>
    </source>
</evidence>
<dbReference type="Gene3D" id="3.30.2090.10">
    <property type="entry name" value="Multidrug efflux transporter AcrB TolC docking domain, DN and DC subdomains"/>
    <property type="match status" value="2"/>
</dbReference>
<dbReference type="PANTHER" id="PTHR32063">
    <property type="match status" value="1"/>
</dbReference>
<keyword evidence="1" id="KW-1133">Transmembrane helix</keyword>
<evidence type="ECO:0000256" key="1">
    <source>
        <dbReference type="SAM" id="Phobius"/>
    </source>
</evidence>
<dbReference type="PANTHER" id="PTHR32063:SF18">
    <property type="entry name" value="CATION EFFLUX SYSTEM PROTEIN"/>
    <property type="match status" value="1"/>
</dbReference>
<reference evidence="2 3" key="1">
    <citation type="submission" date="2019-03" db="EMBL/GenBank/DDBJ databases">
        <title>Genomic Encyclopedia of Type Strains, Phase IV (KMG-IV): sequencing the most valuable type-strain genomes for metagenomic binning, comparative biology and taxonomic classification.</title>
        <authorList>
            <person name="Goeker M."/>
        </authorList>
    </citation>
    <scope>NUCLEOTIDE SEQUENCE [LARGE SCALE GENOMIC DNA]</scope>
    <source>
        <strain evidence="2 3">LX-B</strain>
    </source>
</reference>
<accession>A0A4R1R310</accession>
<organism evidence="2 3">
    <name type="scientific">Hydrogenispora ethanolica</name>
    <dbReference type="NCBI Taxonomy" id="1082276"/>
    <lineage>
        <taxon>Bacteria</taxon>
        <taxon>Bacillati</taxon>
        <taxon>Bacillota</taxon>
        <taxon>Hydrogenispora</taxon>
    </lineage>
</organism>
<feature type="transmembrane region" description="Helical" evidence="1">
    <location>
        <begin position="527"/>
        <end position="546"/>
    </location>
</feature>
<dbReference type="OrthoDB" id="9757876at2"/>